<evidence type="ECO:0000256" key="15">
    <source>
        <dbReference type="SAM" id="Phobius"/>
    </source>
</evidence>
<dbReference type="InterPro" id="IPR008427">
    <property type="entry name" value="Extracellular_membr_CFEM_dom"/>
</dbReference>
<keyword evidence="11 14" id="KW-1015">Disulfide bond</keyword>
<feature type="disulfide bond" evidence="14">
    <location>
        <begin position="40"/>
        <end position="71"/>
    </location>
</feature>
<dbReference type="Pfam" id="PF20684">
    <property type="entry name" value="Fung_rhodopsin"/>
    <property type="match status" value="1"/>
</dbReference>
<evidence type="ECO:0000256" key="13">
    <source>
        <dbReference type="ARBA" id="ARBA00038359"/>
    </source>
</evidence>
<keyword evidence="12" id="KW-0449">Lipoprotein</keyword>
<dbReference type="OrthoDB" id="2496787at2759"/>
<feature type="chain" id="PRO_5031008064" description="CFEM domain-containing protein" evidence="16">
    <location>
        <begin position="22"/>
        <end position="445"/>
    </location>
</feature>
<name>A0A7U2EUK3_PHANO</name>
<comment type="similarity">
    <text evidence="4">Belongs to the RBT5 family.</text>
</comment>
<feature type="disulfide bond" evidence="14">
    <location>
        <begin position="50"/>
        <end position="57"/>
    </location>
</feature>
<comment type="similarity">
    <text evidence="13">Belongs to the SAT4 family.</text>
</comment>
<evidence type="ECO:0000256" key="2">
    <source>
        <dbReference type="ARBA" id="ARBA00004589"/>
    </source>
</evidence>
<keyword evidence="5" id="KW-0964">Secreted</keyword>
<evidence type="ECO:0000256" key="11">
    <source>
        <dbReference type="ARBA" id="ARBA00023157"/>
    </source>
</evidence>
<dbReference type="PANTHER" id="PTHR33048">
    <property type="entry name" value="PTH11-LIKE INTEGRAL MEMBRANE PROTEIN (AFU_ORTHOLOGUE AFUA_5G11245)"/>
    <property type="match status" value="1"/>
</dbReference>
<evidence type="ECO:0000256" key="4">
    <source>
        <dbReference type="ARBA" id="ARBA00010031"/>
    </source>
</evidence>
<evidence type="ECO:0000256" key="9">
    <source>
        <dbReference type="ARBA" id="ARBA00022989"/>
    </source>
</evidence>
<protein>
    <recommendedName>
        <fullName evidence="17">CFEM domain-containing protein</fullName>
    </recommendedName>
</protein>
<keyword evidence="8 16" id="KW-0732">Signal</keyword>
<keyword evidence="19" id="KW-1185">Reference proteome</keyword>
<evidence type="ECO:0000256" key="5">
    <source>
        <dbReference type="ARBA" id="ARBA00022525"/>
    </source>
</evidence>
<evidence type="ECO:0000313" key="19">
    <source>
        <dbReference type="Proteomes" id="UP000663193"/>
    </source>
</evidence>
<comment type="subcellular location">
    <subcellularLocation>
        <location evidence="2">Membrane</location>
        <topology evidence="2">Lipid-anchor</topology>
        <topology evidence="2">GPI-anchor</topology>
    </subcellularLocation>
    <subcellularLocation>
        <location evidence="1">Membrane</location>
        <topology evidence="1">Multi-pass membrane protein</topology>
    </subcellularLocation>
    <subcellularLocation>
        <location evidence="3">Secreted</location>
    </subcellularLocation>
</comment>
<proteinExistence type="inferred from homology"/>
<keyword evidence="6" id="KW-0325">Glycoprotein</keyword>
<feature type="transmembrane region" description="Helical" evidence="15">
    <location>
        <begin position="340"/>
        <end position="361"/>
    </location>
</feature>
<sequence length="445" mass="48583">MKLSLFITALIFSTHVKYAGAQDPKALQALGSLSPCALECIASAPSTRNCSPINFACVCADAPLQLAVGKCLLSSCTVKESLTARNVTASLCNEPTRDKSNRIKASNIAMAVLCVCMVLLRFAQKLSGPAANRFAIDDGLIIISFLCLITNNIITEMKLIGNGMGRDVWTIPFDHITEFLKFYWIEEILYFFTSTTLKLSFLFFYKRIFPARNVQRVISLTIIFNVLWGTAFVITAVFQCWPVSHLWVAWDGEHAGHCISINAVAWSNAATGIFVDLWMLAIPISQLIDLKLSRTKKWGVILMFCLGTLATIISIIRLRALVGFGQSTNPTYDQTDTAKWSIVELTVGLVCSCLPSVRSVLVQSLPSVFGSTQDKSTGNQYGGSRIKASKNGIFNMKSSSKGGEDDVAIHCTTSFGATQDSKSEDEVELVYVNNHVKGGEGSMST</sequence>
<dbReference type="PANTHER" id="PTHR33048:SF143">
    <property type="entry name" value="EXTRACELLULAR MEMBRANE PROTEIN CFEM DOMAIN-CONTAINING PROTEIN-RELATED"/>
    <property type="match status" value="1"/>
</dbReference>
<dbReference type="GO" id="GO:0005576">
    <property type="term" value="C:extracellular region"/>
    <property type="evidence" value="ECO:0007669"/>
    <property type="project" value="UniProtKB-SubCell"/>
</dbReference>
<comment type="caution">
    <text evidence="14">Lacks conserved residue(s) required for the propagation of feature annotation.</text>
</comment>
<keyword evidence="9 15" id="KW-1133">Transmembrane helix</keyword>
<feature type="transmembrane region" description="Helical" evidence="15">
    <location>
        <begin position="217"/>
        <end position="238"/>
    </location>
</feature>
<evidence type="ECO:0000256" key="1">
    <source>
        <dbReference type="ARBA" id="ARBA00004141"/>
    </source>
</evidence>
<evidence type="ECO:0000256" key="7">
    <source>
        <dbReference type="ARBA" id="ARBA00022692"/>
    </source>
</evidence>
<dbReference type="Pfam" id="PF05730">
    <property type="entry name" value="CFEM"/>
    <property type="match status" value="1"/>
</dbReference>
<feature type="transmembrane region" description="Helical" evidence="15">
    <location>
        <begin position="300"/>
        <end position="320"/>
    </location>
</feature>
<dbReference type="PROSITE" id="PS52012">
    <property type="entry name" value="CFEM"/>
    <property type="match status" value="1"/>
</dbReference>
<evidence type="ECO:0000256" key="3">
    <source>
        <dbReference type="ARBA" id="ARBA00004613"/>
    </source>
</evidence>
<dbReference type="AlphaFoldDB" id="A0A7U2EUK3"/>
<evidence type="ECO:0000256" key="8">
    <source>
        <dbReference type="ARBA" id="ARBA00022729"/>
    </source>
</evidence>
<feature type="transmembrane region" description="Helical" evidence="15">
    <location>
        <begin position="188"/>
        <end position="205"/>
    </location>
</feature>
<feature type="disulfide bond" evidence="14">
    <location>
        <begin position="36"/>
        <end position="76"/>
    </location>
</feature>
<dbReference type="InterPro" id="IPR052337">
    <property type="entry name" value="SAT4-like"/>
</dbReference>
<feature type="transmembrane region" description="Helical" evidence="15">
    <location>
        <begin position="105"/>
        <end position="123"/>
    </location>
</feature>
<dbReference type="EMBL" id="CP069025">
    <property type="protein sequence ID" value="QRC93355.1"/>
    <property type="molecule type" value="Genomic_DNA"/>
</dbReference>
<dbReference type="VEuPathDB" id="FungiDB:JI435_429230"/>
<dbReference type="Proteomes" id="UP000663193">
    <property type="component" value="Chromosome 3"/>
</dbReference>
<feature type="signal peptide" evidence="16">
    <location>
        <begin position="1"/>
        <end position="21"/>
    </location>
</feature>
<evidence type="ECO:0000256" key="6">
    <source>
        <dbReference type="ARBA" id="ARBA00022622"/>
    </source>
</evidence>
<keyword evidence="6" id="KW-0336">GPI-anchor</keyword>
<evidence type="ECO:0000313" key="18">
    <source>
        <dbReference type="EMBL" id="QRC93355.1"/>
    </source>
</evidence>
<reference evidence="19" key="1">
    <citation type="journal article" date="2021" name="BMC Genomics">
        <title>Chromosome-level genome assembly and manually-curated proteome of model necrotroph Parastagonospora nodorum Sn15 reveals a genome-wide trove of candidate effector homologs, and redundancy of virulence-related functions within an accessory chromosome.</title>
        <authorList>
            <person name="Bertazzoni S."/>
            <person name="Jones D.A.B."/>
            <person name="Phan H.T."/>
            <person name="Tan K.-C."/>
            <person name="Hane J.K."/>
        </authorList>
    </citation>
    <scope>NUCLEOTIDE SEQUENCE [LARGE SCALE GENOMIC DNA]</scope>
    <source>
        <strain evidence="19">SN15 / ATCC MYA-4574 / FGSC 10173)</strain>
    </source>
</reference>
<feature type="domain" description="CFEM" evidence="17">
    <location>
        <begin position="8"/>
        <end position="119"/>
    </location>
</feature>
<dbReference type="SMART" id="SM00747">
    <property type="entry name" value="CFEM"/>
    <property type="match status" value="1"/>
</dbReference>
<feature type="disulfide bond" evidence="14">
    <location>
        <begin position="59"/>
        <end position="92"/>
    </location>
</feature>
<organism evidence="18 19">
    <name type="scientific">Phaeosphaeria nodorum (strain SN15 / ATCC MYA-4574 / FGSC 10173)</name>
    <name type="common">Glume blotch fungus</name>
    <name type="synonym">Parastagonospora nodorum</name>
    <dbReference type="NCBI Taxonomy" id="321614"/>
    <lineage>
        <taxon>Eukaryota</taxon>
        <taxon>Fungi</taxon>
        <taxon>Dikarya</taxon>
        <taxon>Ascomycota</taxon>
        <taxon>Pezizomycotina</taxon>
        <taxon>Dothideomycetes</taxon>
        <taxon>Pleosporomycetidae</taxon>
        <taxon>Pleosporales</taxon>
        <taxon>Pleosporineae</taxon>
        <taxon>Phaeosphaeriaceae</taxon>
        <taxon>Parastagonospora</taxon>
    </lineage>
</organism>
<gene>
    <name evidence="18" type="ORF">JI435_429230</name>
</gene>
<accession>A0A7U2EUK3</accession>
<keyword evidence="10 15" id="KW-0472">Membrane</keyword>
<evidence type="ECO:0000259" key="17">
    <source>
        <dbReference type="PROSITE" id="PS52012"/>
    </source>
</evidence>
<evidence type="ECO:0000256" key="12">
    <source>
        <dbReference type="ARBA" id="ARBA00023288"/>
    </source>
</evidence>
<keyword evidence="7 15" id="KW-0812">Transmembrane</keyword>
<evidence type="ECO:0000256" key="10">
    <source>
        <dbReference type="ARBA" id="ARBA00023136"/>
    </source>
</evidence>
<evidence type="ECO:0000256" key="14">
    <source>
        <dbReference type="PROSITE-ProRule" id="PRU01356"/>
    </source>
</evidence>
<evidence type="ECO:0000256" key="16">
    <source>
        <dbReference type="SAM" id="SignalP"/>
    </source>
</evidence>
<dbReference type="GO" id="GO:0098552">
    <property type="term" value="C:side of membrane"/>
    <property type="evidence" value="ECO:0007669"/>
    <property type="project" value="UniProtKB-KW"/>
</dbReference>
<feature type="transmembrane region" description="Helical" evidence="15">
    <location>
        <begin position="269"/>
        <end position="288"/>
    </location>
</feature>
<dbReference type="InterPro" id="IPR049326">
    <property type="entry name" value="Rhodopsin_dom_fungi"/>
</dbReference>